<comment type="caution">
    <text evidence="1">The sequence shown here is derived from an EMBL/GenBank/DDBJ whole genome shotgun (WGS) entry which is preliminary data.</text>
</comment>
<gene>
    <name evidence="1" type="ORF">KBY27_20355</name>
</gene>
<dbReference type="AlphaFoldDB" id="A0A9Q3ZQR0"/>
<organism evidence="1 2">
    <name type="scientific">Ruegeria pomeroyi</name>
    <dbReference type="NCBI Taxonomy" id="89184"/>
    <lineage>
        <taxon>Bacteria</taxon>
        <taxon>Pseudomonadati</taxon>
        <taxon>Pseudomonadota</taxon>
        <taxon>Alphaproteobacteria</taxon>
        <taxon>Rhodobacterales</taxon>
        <taxon>Roseobacteraceae</taxon>
        <taxon>Ruegeria</taxon>
    </lineage>
</organism>
<dbReference type="Proteomes" id="UP000813672">
    <property type="component" value="Unassembled WGS sequence"/>
</dbReference>
<sequence length="146" mass="16853">MVKRSVLNQMTRVGEALYLREYERIRAVLEEEARIASQIARLDEQVARIRAEGAGDHGYRSVGADILWQGWESRTRRQLNSDLARARAKRLLMMDALKRAFGRKQAIAQIARDETSSRAKARRKAQLDALVVTPRCARSRWTMLMR</sequence>
<reference evidence="1" key="1">
    <citation type="journal article" date="2021" name="Environ. Microbiol.">
        <title>Cryptic niche differentiation of novel sediment ecotypes of Rugeria pomeroyi correlates with nitrate respiration.</title>
        <authorList>
            <person name="Lin X."/>
            <person name="McNichol J."/>
            <person name="Chu X."/>
            <person name="Qian Y."/>
            <person name="Luo H."/>
        </authorList>
    </citation>
    <scope>NUCLEOTIDE SEQUENCE</scope>
    <source>
        <strain evidence="1">SZCCDBB064</strain>
    </source>
</reference>
<dbReference type="RefSeq" id="WP_234221765.1">
    <property type="nucleotide sequence ID" value="NZ_JAGQAF010000017.1"/>
</dbReference>
<proteinExistence type="predicted"/>
<evidence type="ECO:0000313" key="1">
    <source>
        <dbReference type="EMBL" id="MCE8539821.1"/>
    </source>
</evidence>
<accession>A0A9Q3ZQR0</accession>
<dbReference type="EMBL" id="JAGQAF010000017">
    <property type="protein sequence ID" value="MCE8539821.1"/>
    <property type="molecule type" value="Genomic_DNA"/>
</dbReference>
<name>A0A9Q3ZQR0_9RHOB</name>
<evidence type="ECO:0000313" key="2">
    <source>
        <dbReference type="Proteomes" id="UP000813672"/>
    </source>
</evidence>
<protein>
    <submittedName>
        <fullName evidence="1">Uncharacterized protein</fullName>
    </submittedName>
</protein>